<accession>E7GAM9</accession>
<dbReference type="EMBL" id="ADKX01000032">
    <property type="protein sequence ID" value="EFW04930.1"/>
    <property type="molecule type" value="Genomic_DNA"/>
</dbReference>
<dbReference type="GO" id="GO:0017057">
    <property type="term" value="F:6-phosphogluconolactonase activity"/>
    <property type="evidence" value="ECO:0007669"/>
    <property type="project" value="TreeGrafter"/>
</dbReference>
<dbReference type="InterPro" id="IPR015943">
    <property type="entry name" value="WD40/YVTN_repeat-like_dom_sf"/>
</dbReference>
<evidence type="ECO:0000313" key="3">
    <source>
        <dbReference type="Proteomes" id="UP000003157"/>
    </source>
</evidence>
<dbReference type="InterPro" id="IPR019405">
    <property type="entry name" value="Lactonase_7-beta_prop"/>
</dbReference>
<dbReference type="GeneID" id="78229770"/>
<proteinExistence type="inferred from homology"/>
<sequence length="343" mass="38740">MKTFYVASYGKNNDKGIYIMRLNEETLEMQRVQQIVTQDYPSYMITKDHVLYVAYKNASSLNDGGGLGSFSIYKDELILNNNYNSSGRSYTHLCVDDTLRYIFAANYHIGATASYQLDNKTITQKISAVRHKGLGPDLLKRQTGPHAHYVGITPDKQFVYSVDLGADKVVMYRFHQGVLLEDADYTLNVIPGSGPRHMIFSYDGRFAYLVNEIANNIMVFKYSEGRFSLIQAIHCIPRHFKGFSSASAIRMTSTGEHLFVSNRGHDSIAMYRVNKESGKISLLYMVHTGKGPRDFHIINDQFLIVGCQGDNQLQVLTFDEDNEKLLMSDSTIDLPAPVCIAFE</sequence>
<keyword evidence="3" id="KW-1185">Reference proteome</keyword>
<evidence type="ECO:0000313" key="2">
    <source>
        <dbReference type="EMBL" id="EFW04930.1"/>
    </source>
</evidence>
<dbReference type="Proteomes" id="UP000003157">
    <property type="component" value="Unassembled WGS sequence"/>
</dbReference>
<name>E7GAM9_9FIRM</name>
<comment type="similarity">
    <text evidence="1">Belongs to the cycloisomerase 2 family.</text>
</comment>
<dbReference type="RefSeq" id="WP_008788921.1">
    <property type="nucleotide sequence ID" value="NZ_AKCB01000001.1"/>
</dbReference>
<comment type="caution">
    <text evidence="2">The sequence shown here is derived from an EMBL/GenBank/DDBJ whole genome shotgun (WGS) entry which is preliminary data.</text>
</comment>
<dbReference type="SUPFAM" id="SSF51004">
    <property type="entry name" value="C-terminal (heme d1) domain of cytochrome cd1-nitrite reductase"/>
    <property type="match status" value="1"/>
</dbReference>
<dbReference type="GO" id="GO:0005829">
    <property type="term" value="C:cytosol"/>
    <property type="evidence" value="ECO:0007669"/>
    <property type="project" value="TreeGrafter"/>
</dbReference>
<evidence type="ECO:0000256" key="1">
    <source>
        <dbReference type="ARBA" id="ARBA00005564"/>
    </source>
</evidence>
<dbReference type="PANTHER" id="PTHR30344">
    <property type="entry name" value="6-PHOSPHOGLUCONOLACTONASE-RELATED"/>
    <property type="match status" value="1"/>
</dbReference>
<dbReference type="AlphaFoldDB" id="E7GAM9"/>
<organism evidence="2 3">
    <name type="scientific">Coprobacillus cateniformis</name>
    <dbReference type="NCBI Taxonomy" id="100884"/>
    <lineage>
        <taxon>Bacteria</taxon>
        <taxon>Bacillati</taxon>
        <taxon>Bacillota</taxon>
        <taxon>Erysipelotrichia</taxon>
        <taxon>Erysipelotrichales</taxon>
        <taxon>Coprobacillaceae</taxon>
        <taxon>Coprobacillus</taxon>
    </lineage>
</organism>
<dbReference type="Pfam" id="PF10282">
    <property type="entry name" value="Lactonase"/>
    <property type="match status" value="1"/>
</dbReference>
<dbReference type="InterPro" id="IPR011048">
    <property type="entry name" value="Haem_d1_sf"/>
</dbReference>
<dbReference type="InterPro" id="IPR050282">
    <property type="entry name" value="Cycloisomerase_2"/>
</dbReference>
<dbReference type="Gene3D" id="2.130.10.10">
    <property type="entry name" value="YVTN repeat-like/Quinoprotein amine dehydrogenase"/>
    <property type="match status" value="1"/>
</dbReference>
<dbReference type="STRING" id="100884.GCA_000269565_01915"/>
<reference evidence="2 3" key="1">
    <citation type="submission" date="2010-12" db="EMBL/GenBank/DDBJ databases">
        <title>The Genome Sequence of Coprobacillus sp. strain 29_1.</title>
        <authorList>
            <consortium name="The Broad Institute Genome Sequencing Platform"/>
            <person name="Earl A."/>
            <person name="Ward D."/>
            <person name="Feldgarden M."/>
            <person name="Gevers D."/>
            <person name="Daigneault M."/>
            <person name="Sibley C.D."/>
            <person name="White A."/>
            <person name="Strauss J."/>
            <person name="Allen-Vercoe E."/>
            <person name="Young S.K."/>
            <person name="Zeng Q."/>
            <person name="Gargeya S."/>
            <person name="Fitzgerald M."/>
            <person name="Haas B."/>
            <person name="Abouelleil A."/>
            <person name="Alvarado L."/>
            <person name="Arachchi H.M."/>
            <person name="Berlin A."/>
            <person name="Brown A."/>
            <person name="Chapman S.B."/>
            <person name="Chen Z."/>
            <person name="Dunbar C."/>
            <person name="Freedman E."/>
            <person name="Gearin G."/>
            <person name="Gellesch M."/>
            <person name="Goldberg J."/>
            <person name="Griggs A."/>
            <person name="Gujja S."/>
            <person name="Heilman E."/>
            <person name="Heiman D."/>
            <person name="Howarth C."/>
            <person name="Larson L."/>
            <person name="Lui A."/>
            <person name="MacDonald P.J.P."/>
            <person name="Mehta T."/>
            <person name="Montmayeur A."/>
            <person name="Murphy C."/>
            <person name="Neiman D."/>
            <person name="Pearson M."/>
            <person name="Priest M."/>
            <person name="Roberts A."/>
            <person name="Saif S."/>
            <person name="Shea T."/>
            <person name="Shenoy N."/>
            <person name="Sisk P."/>
            <person name="Stolte C."/>
            <person name="Sykes S."/>
            <person name="White J."/>
            <person name="Yandava C."/>
            <person name="Nusbaum C."/>
            <person name="Birren B."/>
        </authorList>
    </citation>
    <scope>NUCLEOTIDE SEQUENCE [LARGE SCALE GENOMIC DNA]</scope>
    <source>
        <strain evidence="2 3">29_1</strain>
    </source>
</reference>
<dbReference type="OrthoDB" id="9790815at2"/>
<protein>
    <submittedName>
        <fullName evidence="2">6-phosphogluconolactonase</fullName>
    </submittedName>
</protein>
<dbReference type="HOGENOM" id="CLU_038716_3_0_9"/>
<dbReference type="eggNOG" id="COG2706">
    <property type="taxonomic scope" value="Bacteria"/>
</dbReference>
<gene>
    <name evidence="2" type="ORF">HMPREF9488_01819</name>
</gene>
<dbReference type="PANTHER" id="PTHR30344:SF1">
    <property type="entry name" value="6-PHOSPHOGLUCONOLACTONASE"/>
    <property type="match status" value="1"/>
</dbReference>